<dbReference type="SUPFAM" id="SSF54001">
    <property type="entry name" value="Cysteine proteinases"/>
    <property type="match status" value="1"/>
</dbReference>
<dbReference type="Pfam" id="PF00877">
    <property type="entry name" value="NLPC_P60"/>
    <property type="match status" value="1"/>
</dbReference>
<gene>
    <name evidence="6" type="ORF">ACFPJ4_08910</name>
</gene>
<organism evidence="6 7">
    <name type="scientific">Lysinimonas soli</name>
    <dbReference type="NCBI Taxonomy" id="1074233"/>
    <lineage>
        <taxon>Bacteria</taxon>
        <taxon>Bacillati</taxon>
        <taxon>Actinomycetota</taxon>
        <taxon>Actinomycetes</taxon>
        <taxon>Micrococcales</taxon>
        <taxon>Microbacteriaceae</taxon>
        <taxon>Lysinimonas</taxon>
    </lineage>
</organism>
<evidence type="ECO:0000256" key="3">
    <source>
        <dbReference type="ARBA" id="ARBA00022801"/>
    </source>
</evidence>
<proteinExistence type="inferred from homology"/>
<evidence type="ECO:0000256" key="4">
    <source>
        <dbReference type="ARBA" id="ARBA00022807"/>
    </source>
</evidence>
<comment type="similarity">
    <text evidence="1">Belongs to the peptidase C40 family.</text>
</comment>
<dbReference type="Proteomes" id="UP001596039">
    <property type="component" value="Unassembled WGS sequence"/>
</dbReference>
<feature type="domain" description="NlpC/P60" evidence="5">
    <location>
        <begin position="60"/>
        <end position="177"/>
    </location>
</feature>
<dbReference type="InterPro" id="IPR000064">
    <property type="entry name" value="NLP_P60_dom"/>
</dbReference>
<sequence length="282" mass="27784">MSAVSLLGSLQQLQANLASAFPSRVSSSAASASSTLDPFSQVLAALSPSTATTSSASGSAVSGSQVVTDARKYLGVPYVLDGESTSGIDCSGLVQLSYKDLGITLPRTVHEQKLMGTAVPSLAQAQPGDLIVFKGGGHVAIYEGNGRVLHAPYPGRVVSDQKLWVGDSGIETIRRIVPDAGGATGAAPATTAASTTAPTSAAVQAAALATVRAVIQADFGLLSGSTATTGRTTAASSPLTSAIQALAGSVGSGVPSATAASNATAAQQVLATMRAALAQVSS</sequence>
<dbReference type="EMBL" id="JBHSMG010000002">
    <property type="protein sequence ID" value="MFC5502356.1"/>
    <property type="molecule type" value="Genomic_DNA"/>
</dbReference>
<keyword evidence="3" id="KW-0378">Hydrolase</keyword>
<evidence type="ECO:0000256" key="2">
    <source>
        <dbReference type="ARBA" id="ARBA00022670"/>
    </source>
</evidence>
<dbReference type="Gene3D" id="3.90.1720.10">
    <property type="entry name" value="endopeptidase domain like (from Nostoc punctiforme)"/>
    <property type="match status" value="1"/>
</dbReference>
<keyword evidence="2" id="KW-0645">Protease</keyword>
<evidence type="ECO:0000313" key="6">
    <source>
        <dbReference type="EMBL" id="MFC5502356.1"/>
    </source>
</evidence>
<keyword evidence="4" id="KW-0788">Thiol protease</keyword>
<evidence type="ECO:0000313" key="7">
    <source>
        <dbReference type="Proteomes" id="UP001596039"/>
    </source>
</evidence>
<dbReference type="InterPro" id="IPR051794">
    <property type="entry name" value="PG_Endopeptidase_C40"/>
</dbReference>
<dbReference type="InterPro" id="IPR038765">
    <property type="entry name" value="Papain-like_cys_pep_sf"/>
</dbReference>
<dbReference type="PROSITE" id="PS51935">
    <property type="entry name" value="NLPC_P60"/>
    <property type="match status" value="1"/>
</dbReference>
<dbReference type="PANTHER" id="PTHR47359">
    <property type="entry name" value="PEPTIDOGLYCAN DL-ENDOPEPTIDASE CWLO"/>
    <property type="match status" value="1"/>
</dbReference>
<comment type="caution">
    <text evidence="6">The sequence shown here is derived from an EMBL/GenBank/DDBJ whole genome shotgun (WGS) entry which is preliminary data.</text>
</comment>
<evidence type="ECO:0000259" key="5">
    <source>
        <dbReference type="PROSITE" id="PS51935"/>
    </source>
</evidence>
<protein>
    <submittedName>
        <fullName evidence="6">C40 family peptidase</fullName>
    </submittedName>
</protein>
<dbReference type="PANTHER" id="PTHR47359:SF3">
    <property type="entry name" value="NLP_P60 DOMAIN-CONTAINING PROTEIN-RELATED"/>
    <property type="match status" value="1"/>
</dbReference>
<dbReference type="RefSeq" id="WP_386740052.1">
    <property type="nucleotide sequence ID" value="NZ_JBHSMG010000002.1"/>
</dbReference>
<evidence type="ECO:0000256" key="1">
    <source>
        <dbReference type="ARBA" id="ARBA00007074"/>
    </source>
</evidence>
<reference evidence="7" key="1">
    <citation type="journal article" date="2019" name="Int. J. Syst. Evol. Microbiol.">
        <title>The Global Catalogue of Microorganisms (GCM) 10K type strain sequencing project: providing services to taxonomists for standard genome sequencing and annotation.</title>
        <authorList>
            <consortium name="The Broad Institute Genomics Platform"/>
            <consortium name="The Broad Institute Genome Sequencing Center for Infectious Disease"/>
            <person name="Wu L."/>
            <person name="Ma J."/>
        </authorList>
    </citation>
    <scope>NUCLEOTIDE SEQUENCE [LARGE SCALE GENOMIC DNA]</scope>
    <source>
        <strain evidence="7">CGMCC 4.6997</strain>
    </source>
</reference>
<accession>A0ABW0NPL0</accession>
<keyword evidence="7" id="KW-1185">Reference proteome</keyword>
<name>A0ABW0NPL0_9MICO</name>